<evidence type="ECO:0000256" key="1">
    <source>
        <dbReference type="SAM" id="MobiDB-lite"/>
    </source>
</evidence>
<organism evidence="2 3">
    <name type="scientific">Aquibaculum arenosum</name>
    <dbReference type="NCBI Taxonomy" id="3032591"/>
    <lineage>
        <taxon>Bacteria</taxon>
        <taxon>Pseudomonadati</taxon>
        <taxon>Pseudomonadota</taxon>
        <taxon>Alphaproteobacteria</taxon>
        <taxon>Rhodospirillales</taxon>
        <taxon>Rhodovibrionaceae</taxon>
        <taxon>Aquibaculum</taxon>
    </lineage>
</organism>
<accession>A0ABT5YL78</accession>
<evidence type="ECO:0000313" key="3">
    <source>
        <dbReference type="Proteomes" id="UP001215503"/>
    </source>
</evidence>
<feature type="region of interest" description="Disordered" evidence="1">
    <location>
        <begin position="50"/>
        <end position="76"/>
    </location>
</feature>
<comment type="caution">
    <text evidence="2">The sequence shown here is derived from an EMBL/GenBank/DDBJ whole genome shotgun (WGS) entry which is preliminary data.</text>
</comment>
<evidence type="ECO:0000313" key="2">
    <source>
        <dbReference type="EMBL" id="MDF2095678.1"/>
    </source>
</evidence>
<dbReference type="RefSeq" id="WP_275821331.1">
    <property type="nucleotide sequence ID" value="NZ_JARHUD010000003.1"/>
</dbReference>
<protein>
    <recommendedName>
        <fullName evidence="4">Toxin-antitoxin system HicB family antitoxin</fullName>
    </recommendedName>
</protein>
<dbReference type="EMBL" id="JARHUD010000003">
    <property type="protein sequence ID" value="MDF2095678.1"/>
    <property type="molecule type" value="Genomic_DNA"/>
</dbReference>
<proteinExistence type="predicted"/>
<dbReference type="Proteomes" id="UP001215503">
    <property type="component" value="Unassembled WGS sequence"/>
</dbReference>
<gene>
    <name evidence="2" type="ORF">P2G67_06780</name>
</gene>
<keyword evidence="3" id="KW-1185">Reference proteome</keyword>
<sequence length="76" mass="8609">MKKASEMEGTSINQFITVAVARRLAELKTMRYFEERAAKADPEELKRILATAGTLPPREGDEIPEGWLEDRIESES</sequence>
<reference evidence="2 3" key="1">
    <citation type="submission" date="2023-03" db="EMBL/GenBank/DDBJ databases">
        <title>Fodinicurvata sp. CAU 1616 isolated from sea sendiment.</title>
        <authorList>
            <person name="Kim W."/>
        </authorList>
    </citation>
    <scope>NUCLEOTIDE SEQUENCE [LARGE SCALE GENOMIC DNA]</scope>
    <source>
        <strain evidence="2 3">CAU 1616</strain>
    </source>
</reference>
<name>A0ABT5YL78_9PROT</name>
<evidence type="ECO:0008006" key="4">
    <source>
        <dbReference type="Google" id="ProtNLM"/>
    </source>
</evidence>